<evidence type="ECO:0000256" key="6">
    <source>
        <dbReference type="SAM" id="MobiDB-lite"/>
    </source>
</evidence>
<feature type="compositionally biased region" description="Acidic residues" evidence="6">
    <location>
        <begin position="572"/>
        <end position="583"/>
    </location>
</feature>
<feature type="region of interest" description="Disordered" evidence="6">
    <location>
        <begin position="1"/>
        <end position="20"/>
    </location>
</feature>
<dbReference type="PANTHER" id="PTHR21664:SF1">
    <property type="entry name" value="NUDC DOMAIN-CONTAINING PROTEIN 1"/>
    <property type="match status" value="1"/>
</dbReference>
<name>A0A5C3F6N4_9BASI</name>
<feature type="compositionally biased region" description="Low complexity" evidence="6">
    <location>
        <begin position="254"/>
        <end position="270"/>
    </location>
</feature>
<evidence type="ECO:0000256" key="3">
    <source>
        <dbReference type="ARBA" id="ARBA00018915"/>
    </source>
</evidence>
<evidence type="ECO:0000256" key="5">
    <source>
        <dbReference type="ARBA" id="ARBA00023242"/>
    </source>
</evidence>
<evidence type="ECO:0000256" key="1">
    <source>
        <dbReference type="ARBA" id="ARBA00004123"/>
    </source>
</evidence>
<dbReference type="Proteomes" id="UP000323386">
    <property type="component" value="Unassembled WGS sequence"/>
</dbReference>
<feature type="compositionally biased region" description="Basic and acidic residues" evidence="6">
    <location>
        <begin position="553"/>
        <end position="562"/>
    </location>
</feature>
<dbReference type="Pfam" id="PF04969">
    <property type="entry name" value="CS"/>
    <property type="match status" value="1"/>
</dbReference>
<keyword evidence="9" id="KW-1185">Reference proteome</keyword>
<feature type="region of interest" description="Disordered" evidence="6">
    <location>
        <begin position="237"/>
        <end position="270"/>
    </location>
</feature>
<dbReference type="CDD" id="cd06467">
    <property type="entry name" value="p23_NUDC_like"/>
    <property type="match status" value="1"/>
</dbReference>
<protein>
    <recommendedName>
        <fullName evidence="3">NudC domain-containing protein 1</fullName>
    </recommendedName>
</protein>
<feature type="domain" description="CS" evidence="7">
    <location>
        <begin position="376"/>
        <end position="516"/>
    </location>
</feature>
<feature type="compositionally biased region" description="Acidic residues" evidence="6">
    <location>
        <begin position="601"/>
        <end position="615"/>
    </location>
</feature>
<dbReference type="AlphaFoldDB" id="A0A5C3F6N4"/>
<organism evidence="8 9">
    <name type="scientific">Pseudozyma flocculosa</name>
    <dbReference type="NCBI Taxonomy" id="84751"/>
    <lineage>
        <taxon>Eukaryota</taxon>
        <taxon>Fungi</taxon>
        <taxon>Dikarya</taxon>
        <taxon>Basidiomycota</taxon>
        <taxon>Ustilaginomycotina</taxon>
        <taxon>Ustilaginomycetes</taxon>
        <taxon>Ustilaginales</taxon>
        <taxon>Ustilaginaceae</taxon>
        <taxon>Pseudozyma</taxon>
    </lineage>
</organism>
<evidence type="ECO:0000259" key="7">
    <source>
        <dbReference type="PROSITE" id="PS51203"/>
    </source>
</evidence>
<feature type="region of interest" description="Disordered" evidence="6">
    <location>
        <begin position="553"/>
        <end position="622"/>
    </location>
</feature>
<reference evidence="8 9" key="1">
    <citation type="submission" date="2018-03" db="EMBL/GenBank/DDBJ databases">
        <authorList>
            <person name="Guldener U."/>
        </authorList>
    </citation>
    <scope>NUCLEOTIDE SEQUENCE [LARGE SCALE GENOMIC DNA]</scope>
    <source>
        <strain evidence="8 9">DAOM196992</strain>
    </source>
</reference>
<gene>
    <name evidence="8" type="ORF">PSFLO_05590</name>
</gene>
<feature type="compositionally biased region" description="Basic and acidic residues" evidence="6">
    <location>
        <begin position="584"/>
        <end position="600"/>
    </location>
</feature>
<dbReference type="Gene3D" id="2.60.40.790">
    <property type="match status" value="1"/>
</dbReference>
<sequence>MAHSYAFQQPLRPSDSPSSFPIDHALLNPRFESYRLVDDGTNGGSAPVSVEPLPLPSTPLSLRQSSDGRMLGYKQAKERALHSFLVPARLSSPADPARRQEPVAGYIDVNGFVILLCLTAPATGKAGGEGRTKLVGHPVHRIELDPQRGALGQPSSLPSMLSLSPTRWIVSDGSGMLFDVRIEPTEQPGGQVRWASKTTSTLTIKSDDDDVPIPFGLITAEADGDGIRVLTQSCRREVQPASTPATQRGGLGFASASAPGSSATPSGSSSKTVFDVRCILLDGGSDQDEAAVCPKAKILWTVAGQEPLLYARLDPHGGQHLLGSEAGYAPLRHPARSPASAAAPEATTRIATDQLPEGAQSGPEAMQSHKIAFRPRMPPHYSWAQTTDTLTVAFSLPADIAKADIRVHFSLKGISLSLADDQPRIVELSVKESEPPAGATQADDKVTDDPLQHAADLIRSGRYLSRALWGDIDPTGSVWTWERVIGHAGVLKGNPMGVLTLHLEKKHEGTRWTQVFADRRQPRPKAGGIATGRSEWEHVSKKTKLSFREARERAAKVARGETDEVGEVQAEGMDEDEMEEEEQVVEHEALRERNDEKREIEQEDDDEDDEDDVPETLDPSELINMLEGMEKYTTDEDQLEVGGAGPGIDRTQLADQPSLLRDGLEEEDDNVGRALVLSWIIEDHHDTPHGDPVDIRVDRLDRDAQEKRMLLALPMPTAEAVGSAAPEAIAVKNDLDGAVFAPPPASKGPAPWQHVDTLPALAFVLASKRDAHRVFVRHDRVGRSRALGGHLYCSAALAFESAPQIGLDAAAAAGHEVVGDAGNLFVYYSSTPAEGAERKHGKSRVIRLGGGQQASGALLGVVAVPTIGGEGDQGQGEDILCLCERSLLVVRNVL</sequence>
<comment type="subcellular location">
    <subcellularLocation>
        <location evidence="2">Cytoplasm</location>
    </subcellularLocation>
    <subcellularLocation>
        <location evidence="1">Nucleus</location>
    </subcellularLocation>
</comment>
<dbReference type="OrthoDB" id="428655at2759"/>
<dbReference type="PANTHER" id="PTHR21664">
    <property type="entry name" value="CHRONIC MYELOGENOUS LEUKEMIA TUMOR ANTIGEN 66"/>
    <property type="match status" value="1"/>
</dbReference>
<dbReference type="GO" id="GO:0005737">
    <property type="term" value="C:cytoplasm"/>
    <property type="evidence" value="ECO:0007669"/>
    <property type="project" value="UniProtKB-SubCell"/>
</dbReference>
<dbReference type="InterPro" id="IPR037895">
    <property type="entry name" value="NUDCD1"/>
</dbReference>
<proteinExistence type="predicted"/>
<evidence type="ECO:0000313" key="9">
    <source>
        <dbReference type="Proteomes" id="UP000323386"/>
    </source>
</evidence>
<evidence type="ECO:0000256" key="4">
    <source>
        <dbReference type="ARBA" id="ARBA00022490"/>
    </source>
</evidence>
<keyword evidence="5" id="KW-0539">Nucleus</keyword>
<dbReference type="GO" id="GO:0005634">
    <property type="term" value="C:nucleus"/>
    <property type="evidence" value="ECO:0007669"/>
    <property type="project" value="UniProtKB-SubCell"/>
</dbReference>
<keyword evidence="4" id="KW-0963">Cytoplasm</keyword>
<dbReference type="InterPro" id="IPR007052">
    <property type="entry name" value="CS_dom"/>
</dbReference>
<dbReference type="PROSITE" id="PS51203">
    <property type="entry name" value="CS"/>
    <property type="match status" value="1"/>
</dbReference>
<evidence type="ECO:0000256" key="2">
    <source>
        <dbReference type="ARBA" id="ARBA00004496"/>
    </source>
</evidence>
<dbReference type="EMBL" id="OOIP01000017">
    <property type="protein sequence ID" value="SPO40108.1"/>
    <property type="molecule type" value="Genomic_DNA"/>
</dbReference>
<dbReference type="SUPFAM" id="SSF49764">
    <property type="entry name" value="HSP20-like chaperones"/>
    <property type="match status" value="1"/>
</dbReference>
<evidence type="ECO:0000313" key="8">
    <source>
        <dbReference type="EMBL" id="SPO40108.1"/>
    </source>
</evidence>
<dbReference type="InterPro" id="IPR008978">
    <property type="entry name" value="HSP20-like_chaperone"/>
</dbReference>
<accession>A0A5C3F6N4</accession>